<accession>A0A2P2E1A9</accession>
<gene>
    <name evidence="3" type="ORF">LPTSP4_21120</name>
</gene>
<evidence type="ECO:0000313" key="4">
    <source>
        <dbReference type="Proteomes" id="UP000245133"/>
    </source>
</evidence>
<dbReference type="GO" id="GO:0004557">
    <property type="term" value="F:alpha-galactosidase activity"/>
    <property type="evidence" value="ECO:0007669"/>
    <property type="project" value="InterPro"/>
</dbReference>
<dbReference type="SUPFAM" id="SSF51445">
    <property type="entry name" value="(Trans)glycosidases"/>
    <property type="match status" value="1"/>
</dbReference>
<dbReference type="InterPro" id="IPR017853">
    <property type="entry name" value="GH"/>
</dbReference>
<keyword evidence="1" id="KW-0378">Hydrolase</keyword>
<dbReference type="InterPro" id="IPR050985">
    <property type="entry name" value="Alpha-glycosidase_related"/>
</dbReference>
<evidence type="ECO:0000256" key="2">
    <source>
        <dbReference type="ARBA" id="ARBA00023295"/>
    </source>
</evidence>
<dbReference type="PANTHER" id="PTHR43053">
    <property type="entry name" value="GLYCOSIDASE FAMILY 31"/>
    <property type="match status" value="1"/>
</dbReference>
<dbReference type="PANTHER" id="PTHR43053:SF3">
    <property type="entry name" value="ALPHA-GALACTOSIDASE C-RELATED"/>
    <property type="match status" value="1"/>
</dbReference>
<organism evidence="3 4">
    <name type="scientific">Leptospira ryugenii</name>
    <dbReference type="NCBI Taxonomy" id="1917863"/>
    <lineage>
        <taxon>Bacteria</taxon>
        <taxon>Pseudomonadati</taxon>
        <taxon>Spirochaetota</taxon>
        <taxon>Spirochaetia</taxon>
        <taxon>Leptospirales</taxon>
        <taxon>Leptospiraceae</taxon>
        <taxon>Leptospira</taxon>
    </lineage>
</organism>
<dbReference type="Gene3D" id="3.20.20.70">
    <property type="entry name" value="Aldolase class I"/>
    <property type="match status" value="1"/>
</dbReference>
<sequence length="631" mass="72325">MKIQYRVLDKVTISPFYEVKPGVYQSACHKFELTLSQTSSSKKEIVISPKLIWKETTRPEVGFQIDFLNLRLTEIPQGSAYQIFRHGYQSWSLSQRMNPKELDRSPVLKFLQYSQENIYSNHQGVEGLVLSEYFVQFYQSDSQKGTLIGSLDRGEFGLKFESKLSPSGEIAFVDAIYDFYSLPDLRPNHKISISKILIKPFTGLPEVTLANYFADLGKQLGVSPFPKKVPKGWCSWYYYYTKIDQKIILDNLAKVRELNLPFEFFQIDDGYQREIGDWLYPNEKFPGGMRILADEIKRVGLKPGIWLAPFLVRKKSEFFQKFPEAVLKDHEGKPVPALYQPLWGSGYTYALDITHPTSQAYLENVFTTIVKEWGYPYLKLDFLYAGLLPGEIYNPKLSPQARYMEMLALIRKFVGKNTFLLGCGAPMLPSVGYFDGMRISCDVAPFWKPELSRRLLKDRNALCTRTALINDLTRASMHRNFWLNDPDCLLVRKKQNKMKEYQTKIMATVMALSGGMLLVSDDLTKLEEDRLSLMKKAFQLNADCEAHTPIPLGIFKNDLPEALYNPAGYLGVWNETDQSKKIRLDLPKALKSSGPFFDFWTGETVSCELSQKKDQIEIQVPAHSTMVFATG</sequence>
<dbReference type="Pfam" id="PF02065">
    <property type="entry name" value="Melibiase"/>
    <property type="match status" value="1"/>
</dbReference>
<dbReference type="CDD" id="cd14791">
    <property type="entry name" value="GH36"/>
    <property type="match status" value="1"/>
</dbReference>
<name>A0A2P2E1A9_9LEPT</name>
<dbReference type="OrthoDB" id="9758822at2"/>
<keyword evidence="2" id="KW-0326">Glycosidase</keyword>
<protein>
    <submittedName>
        <fullName evidence="3">Alpha-galactosidase</fullName>
    </submittedName>
</protein>
<dbReference type="EMBL" id="BFBB01000005">
    <property type="protein sequence ID" value="GBF50586.1"/>
    <property type="molecule type" value="Genomic_DNA"/>
</dbReference>
<dbReference type="Proteomes" id="UP000245133">
    <property type="component" value="Unassembled WGS sequence"/>
</dbReference>
<dbReference type="GO" id="GO:0016052">
    <property type="term" value="P:carbohydrate catabolic process"/>
    <property type="evidence" value="ECO:0007669"/>
    <property type="project" value="InterPro"/>
</dbReference>
<proteinExistence type="predicted"/>
<dbReference type="InterPro" id="IPR002252">
    <property type="entry name" value="Glyco_hydro_36"/>
</dbReference>
<dbReference type="RefSeq" id="WP_108976497.1">
    <property type="nucleotide sequence ID" value="NZ_BFBB01000005.1"/>
</dbReference>
<comment type="caution">
    <text evidence="3">The sequence shown here is derived from an EMBL/GenBank/DDBJ whole genome shotgun (WGS) entry which is preliminary data.</text>
</comment>
<reference evidence="3 4" key="1">
    <citation type="submission" date="2018-02" db="EMBL/GenBank/DDBJ databases">
        <title>Novel Leptospira species isolated from soil and water in Japan.</title>
        <authorList>
            <person name="Nakao R."/>
            <person name="Masuzawa T."/>
        </authorList>
    </citation>
    <scope>NUCLEOTIDE SEQUENCE [LARGE SCALE GENOMIC DNA]</scope>
    <source>
        <strain evidence="3 4">YH101</strain>
    </source>
</reference>
<evidence type="ECO:0000256" key="1">
    <source>
        <dbReference type="ARBA" id="ARBA00022801"/>
    </source>
</evidence>
<evidence type="ECO:0000313" key="3">
    <source>
        <dbReference type="EMBL" id="GBF50586.1"/>
    </source>
</evidence>
<dbReference type="InterPro" id="IPR013785">
    <property type="entry name" value="Aldolase_TIM"/>
</dbReference>
<keyword evidence="4" id="KW-1185">Reference proteome</keyword>
<dbReference type="AlphaFoldDB" id="A0A2P2E1A9"/>